<dbReference type="STRING" id="1231657.A0A1Y2A0M5"/>
<dbReference type="SUPFAM" id="SSF56601">
    <property type="entry name" value="beta-lactamase/transpeptidase-like"/>
    <property type="match status" value="1"/>
</dbReference>
<dbReference type="InterPro" id="IPR012338">
    <property type="entry name" value="Beta-lactam/transpept-like"/>
</dbReference>
<dbReference type="AlphaFoldDB" id="A0A1Y2A0M5"/>
<dbReference type="Gene3D" id="3.40.710.10">
    <property type="entry name" value="DD-peptidase/beta-lactamase superfamily"/>
    <property type="match status" value="1"/>
</dbReference>
<reference evidence="4 5" key="1">
    <citation type="submission" date="2016-07" db="EMBL/GenBank/DDBJ databases">
        <title>Pervasive Adenine N6-methylation of Active Genes in Fungi.</title>
        <authorList>
            <consortium name="DOE Joint Genome Institute"/>
            <person name="Mondo S.J."/>
            <person name="Dannebaum R.O."/>
            <person name="Kuo R.C."/>
            <person name="Labutti K."/>
            <person name="Haridas S."/>
            <person name="Kuo A."/>
            <person name="Salamov A."/>
            <person name="Ahrendt S.R."/>
            <person name="Lipzen A."/>
            <person name="Sullivan W."/>
            <person name="Andreopoulos W.B."/>
            <person name="Clum A."/>
            <person name="Lindquist E."/>
            <person name="Daum C."/>
            <person name="Ramamoorthy G.K."/>
            <person name="Gryganskyi A."/>
            <person name="Culley D."/>
            <person name="Magnuson J.K."/>
            <person name="James T.Y."/>
            <person name="O'Malley M.A."/>
            <person name="Stajich J.E."/>
            <person name="Spatafora J.W."/>
            <person name="Visel A."/>
            <person name="Grigoriev I.V."/>
        </authorList>
    </citation>
    <scope>NUCLEOTIDE SEQUENCE [LARGE SCALE GENOMIC DNA]</scope>
    <source>
        <strain evidence="4 5">CBS 115471</strain>
    </source>
</reference>
<dbReference type="Pfam" id="PF00144">
    <property type="entry name" value="Beta-lactamase"/>
    <property type="match status" value="1"/>
</dbReference>
<accession>A0A1Y2A0M5</accession>
<dbReference type="InterPro" id="IPR050789">
    <property type="entry name" value="Diverse_Enzym_Activities"/>
</dbReference>
<dbReference type="OrthoDB" id="428260at2759"/>
<proteinExistence type="inferred from homology"/>
<dbReference type="GO" id="GO:0016787">
    <property type="term" value="F:hydrolase activity"/>
    <property type="evidence" value="ECO:0007669"/>
    <property type="project" value="UniProtKB-KW"/>
</dbReference>
<evidence type="ECO:0000259" key="3">
    <source>
        <dbReference type="Pfam" id="PF00144"/>
    </source>
</evidence>
<name>A0A1Y2A0M5_9PLEO</name>
<organism evidence="4 5">
    <name type="scientific">Clohesyomyces aquaticus</name>
    <dbReference type="NCBI Taxonomy" id="1231657"/>
    <lineage>
        <taxon>Eukaryota</taxon>
        <taxon>Fungi</taxon>
        <taxon>Dikarya</taxon>
        <taxon>Ascomycota</taxon>
        <taxon>Pezizomycotina</taxon>
        <taxon>Dothideomycetes</taxon>
        <taxon>Pleosporomycetidae</taxon>
        <taxon>Pleosporales</taxon>
        <taxon>Lindgomycetaceae</taxon>
        <taxon>Clohesyomyces</taxon>
    </lineage>
</organism>
<dbReference type="Proteomes" id="UP000193144">
    <property type="component" value="Unassembled WGS sequence"/>
</dbReference>
<evidence type="ECO:0000313" key="4">
    <source>
        <dbReference type="EMBL" id="ORY16081.1"/>
    </source>
</evidence>
<gene>
    <name evidence="4" type="ORF">BCR34DRAFT_476819</name>
</gene>
<evidence type="ECO:0000256" key="2">
    <source>
        <dbReference type="ARBA" id="ARBA00022801"/>
    </source>
</evidence>
<keyword evidence="2" id="KW-0378">Hydrolase</keyword>
<sequence>MSDFEQIIEKACEDQEIPGCVLLASNHDESFKYAKTFGKRSVRPDGDQSPIQFNTVMWIASCTKLMTSICAMQLVERGLLTLDAPIYGVIPELKDQKVLEGFDDDGKPIEVERKNPITLKLLLTHSSGLTYEGLHPNSNEWLKFHNLDVSTETTVLGRFSRMPLVFEPGTSWMYSPGIDFAGLVVERVSKMSLEEYMKKNLWGPLGVKDMTFHLESRPDMKARLADMSKRNTDTGKVEFTDERQTYQDANKKEVEDYMGGQGVFSSAEEYVKILHGLLINDENETILKKATMDTLFTPHLNKEGDESLNAFLQNDMANNAMGGLPKDSERTYALGGLVIRDDLPKGVRKGTMMWGGLPNLSWTCDRTTGLITLYAGQVVPPGDAKSAELTQKFQLGIYERYNQSRGSNARM</sequence>
<keyword evidence="5" id="KW-1185">Reference proteome</keyword>
<protein>
    <submittedName>
        <fullName evidence="4">Beta-lactamase/transpeptidase-like protein</fullName>
    </submittedName>
</protein>
<evidence type="ECO:0000256" key="1">
    <source>
        <dbReference type="ARBA" id="ARBA00009009"/>
    </source>
</evidence>
<evidence type="ECO:0000313" key="5">
    <source>
        <dbReference type="Proteomes" id="UP000193144"/>
    </source>
</evidence>
<comment type="caution">
    <text evidence="4">The sequence shown here is derived from an EMBL/GenBank/DDBJ whole genome shotgun (WGS) entry which is preliminary data.</text>
</comment>
<dbReference type="PANTHER" id="PTHR43283">
    <property type="entry name" value="BETA-LACTAMASE-RELATED"/>
    <property type="match status" value="1"/>
</dbReference>
<feature type="domain" description="Beta-lactamase-related" evidence="3">
    <location>
        <begin position="4"/>
        <end position="296"/>
    </location>
</feature>
<comment type="similarity">
    <text evidence="1">Belongs to the class-A beta-lactamase family.</text>
</comment>
<dbReference type="InterPro" id="IPR001466">
    <property type="entry name" value="Beta-lactam-related"/>
</dbReference>
<dbReference type="PANTHER" id="PTHR43283:SF17">
    <property type="entry name" value="(LOVD), PUTATIVE (AFU_ORTHOLOGUE AFUA_5G00920)-RELATED"/>
    <property type="match status" value="1"/>
</dbReference>
<dbReference type="EMBL" id="MCFA01000020">
    <property type="protein sequence ID" value="ORY16081.1"/>
    <property type="molecule type" value="Genomic_DNA"/>
</dbReference>